<dbReference type="InterPro" id="IPR010921">
    <property type="entry name" value="Trp_repressor/repl_initiator"/>
</dbReference>
<dbReference type="Proteomes" id="UP000253490">
    <property type="component" value="Unassembled WGS sequence"/>
</dbReference>
<dbReference type="SUPFAM" id="SSF48295">
    <property type="entry name" value="TrpR-like"/>
    <property type="match status" value="1"/>
</dbReference>
<evidence type="ECO:0000313" key="1">
    <source>
        <dbReference type="EMBL" id="RBP69967.1"/>
    </source>
</evidence>
<proteinExistence type="predicted"/>
<comment type="caution">
    <text evidence="1">The sequence shown here is derived from an EMBL/GenBank/DDBJ whole genome shotgun (WGS) entry which is preliminary data.</text>
</comment>
<dbReference type="Pfam" id="PF01371">
    <property type="entry name" value="Trp_repressor"/>
    <property type="match status" value="1"/>
</dbReference>
<keyword evidence="2" id="KW-1185">Reference proteome</keyword>
<dbReference type="GO" id="GO:0003700">
    <property type="term" value="F:DNA-binding transcription factor activity"/>
    <property type="evidence" value="ECO:0007669"/>
    <property type="project" value="InterPro"/>
</dbReference>
<dbReference type="NCBIfam" id="TIGR02531">
    <property type="entry name" value="yecD_yerC"/>
    <property type="match status" value="1"/>
</dbReference>
<dbReference type="GO" id="GO:0043565">
    <property type="term" value="F:sequence-specific DNA binding"/>
    <property type="evidence" value="ECO:0007669"/>
    <property type="project" value="InterPro"/>
</dbReference>
<dbReference type="InterPro" id="IPR038116">
    <property type="entry name" value="TrpR-like_sf"/>
</dbReference>
<dbReference type="OrthoDB" id="2874807at2"/>
<dbReference type="InterPro" id="IPR000831">
    <property type="entry name" value="Trp_repress"/>
</dbReference>
<dbReference type="EMBL" id="QNRX01000001">
    <property type="protein sequence ID" value="RBP69967.1"/>
    <property type="molecule type" value="Genomic_DNA"/>
</dbReference>
<dbReference type="RefSeq" id="WP_113919181.1">
    <property type="nucleotide sequence ID" value="NZ_QNRX01000001.1"/>
</dbReference>
<name>A0A366IFM5_9FIRM</name>
<dbReference type="PANTHER" id="PTHR40080:SF1">
    <property type="entry name" value="TRPR-LIKE PROTEIN YERC_YECD"/>
    <property type="match status" value="1"/>
</dbReference>
<organism evidence="1 2">
    <name type="scientific">Alkalibaculum bacchi</name>
    <dbReference type="NCBI Taxonomy" id="645887"/>
    <lineage>
        <taxon>Bacteria</taxon>
        <taxon>Bacillati</taxon>
        <taxon>Bacillota</taxon>
        <taxon>Clostridia</taxon>
        <taxon>Eubacteriales</taxon>
        <taxon>Eubacteriaceae</taxon>
        <taxon>Alkalibaculum</taxon>
    </lineage>
</organism>
<gene>
    <name evidence="1" type="ORF">DES36_10110</name>
</gene>
<accession>A0A366IFM5</accession>
<dbReference type="PIRSF" id="PIRSF012508">
    <property type="entry name" value="YerC"/>
    <property type="match status" value="1"/>
</dbReference>
<dbReference type="Gene3D" id="1.10.1270.10">
    <property type="entry name" value="TrpR-like"/>
    <property type="match status" value="1"/>
</dbReference>
<sequence>MDKKKVELLLKSFLTLETQEECLVFLEDLCTINEIEDMSHRIEIADLLNKGKTFNEVQDLTGASSTTVSRVSRCLKHGNGYKTALKRVSKMES</sequence>
<reference evidence="1 2" key="1">
    <citation type="submission" date="2018-06" db="EMBL/GenBank/DDBJ databases">
        <title>Genomic Encyclopedia of Type Strains, Phase IV (KMG-IV): sequencing the most valuable type-strain genomes for metagenomic binning, comparative biology and taxonomic classification.</title>
        <authorList>
            <person name="Goeker M."/>
        </authorList>
    </citation>
    <scope>NUCLEOTIDE SEQUENCE [LARGE SCALE GENOMIC DNA]</scope>
    <source>
        <strain evidence="1 2">DSM 22112</strain>
    </source>
</reference>
<protein>
    <submittedName>
        <fullName evidence="1">Trp operon repressor family</fullName>
    </submittedName>
</protein>
<dbReference type="InterPro" id="IPR013368">
    <property type="entry name" value="YecD_YerC"/>
</dbReference>
<dbReference type="PANTHER" id="PTHR40080">
    <property type="entry name" value="LMO1763 PROTEIN"/>
    <property type="match status" value="1"/>
</dbReference>
<dbReference type="AlphaFoldDB" id="A0A366IFM5"/>
<evidence type="ECO:0000313" key="2">
    <source>
        <dbReference type="Proteomes" id="UP000253490"/>
    </source>
</evidence>